<evidence type="ECO:0000256" key="1">
    <source>
        <dbReference type="ARBA" id="ARBA00005568"/>
    </source>
</evidence>
<proteinExistence type="inferred from homology"/>
<organism evidence="5 6">
    <name type="scientific">Sphingomonas taxi</name>
    <dbReference type="NCBI Taxonomy" id="1549858"/>
    <lineage>
        <taxon>Bacteria</taxon>
        <taxon>Pseudomonadati</taxon>
        <taxon>Pseudomonadota</taxon>
        <taxon>Alphaproteobacteria</taxon>
        <taxon>Sphingomonadales</taxon>
        <taxon>Sphingomonadaceae</taxon>
        <taxon>Sphingomonas</taxon>
    </lineage>
</organism>
<dbReference type="GO" id="GO:0046872">
    <property type="term" value="F:metal ion binding"/>
    <property type="evidence" value="ECO:0007669"/>
    <property type="project" value="UniProtKB-KW"/>
</dbReference>
<dbReference type="Proteomes" id="UP000249555">
    <property type="component" value="Unassembled WGS sequence"/>
</dbReference>
<protein>
    <recommendedName>
        <fullName evidence="4">HpcH/HpaI aldolase/citrate lyase domain-containing protein</fullName>
    </recommendedName>
</protein>
<dbReference type="SUPFAM" id="SSF51621">
    <property type="entry name" value="Phosphoenolpyruvate/pyruvate domain"/>
    <property type="match status" value="1"/>
</dbReference>
<dbReference type="InterPro" id="IPR050251">
    <property type="entry name" value="HpcH-HpaI_aldolase"/>
</dbReference>
<dbReference type="InterPro" id="IPR015813">
    <property type="entry name" value="Pyrv/PenolPyrv_kinase-like_dom"/>
</dbReference>
<accession>A0A2W4YHT8</accession>
<name>A0A2W4YHT8_9SPHN</name>
<feature type="non-terminal residue" evidence="5">
    <location>
        <position position="1"/>
    </location>
</feature>
<comment type="similarity">
    <text evidence="1">Belongs to the HpcH/HpaI aldolase family.</text>
</comment>
<evidence type="ECO:0000313" key="5">
    <source>
        <dbReference type="EMBL" id="PZO69096.1"/>
    </source>
</evidence>
<dbReference type="GO" id="GO:0016832">
    <property type="term" value="F:aldehyde-lyase activity"/>
    <property type="evidence" value="ECO:0007669"/>
    <property type="project" value="TreeGrafter"/>
</dbReference>
<feature type="domain" description="HpcH/HpaI aldolase/citrate lyase" evidence="4">
    <location>
        <begin position="6"/>
        <end position="107"/>
    </location>
</feature>
<dbReference type="AlphaFoldDB" id="A0A2W4YHT8"/>
<comment type="caution">
    <text evidence="5">The sequence shown here is derived from an EMBL/GenBank/DDBJ whole genome shotgun (WGS) entry which is preliminary data.</text>
</comment>
<dbReference type="InterPro" id="IPR005000">
    <property type="entry name" value="Aldolase/citrate-lyase_domain"/>
</dbReference>
<gene>
    <name evidence="5" type="ORF">DI640_15520</name>
</gene>
<keyword evidence="2" id="KW-0479">Metal-binding</keyword>
<dbReference type="PANTHER" id="PTHR30502:SF0">
    <property type="entry name" value="PHOSPHOENOLPYRUVATE CARBOXYLASE FAMILY PROTEIN"/>
    <property type="match status" value="1"/>
</dbReference>
<evidence type="ECO:0000313" key="6">
    <source>
        <dbReference type="Proteomes" id="UP000249555"/>
    </source>
</evidence>
<dbReference type="Gene3D" id="3.20.20.60">
    <property type="entry name" value="Phosphoenolpyruvate-binding domains"/>
    <property type="match status" value="1"/>
</dbReference>
<keyword evidence="3" id="KW-0456">Lyase</keyword>
<dbReference type="PANTHER" id="PTHR30502">
    <property type="entry name" value="2-KETO-3-DEOXY-L-RHAMNONATE ALDOLASE"/>
    <property type="match status" value="1"/>
</dbReference>
<reference evidence="5 6" key="1">
    <citation type="submission" date="2017-08" db="EMBL/GenBank/DDBJ databases">
        <title>Infants hospitalized years apart are colonized by the same room-sourced microbial strains.</title>
        <authorList>
            <person name="Brooks B."/>
            <person name="Olm M.R."/>
            <person name="Firek B.A."/>
            <person name="Baker R."/>
            <person name="Thomas B.C."/>
            <person name="Morowitz M.J."/>
            <person name="Banfield J.F."/>
        </authorList>
    </citation>
    <scope>NUCLEOTIDE SEQUENCE [LARGE SCALE GENOMIC DNA]</scope>
    <source>
        <strain evidence="5">S2_018_000_R3_119</strain>
    </source>
</reference>
<dbReference type="InterPro" id="IPR040442">
    <property type="entry name" value="Pyrv_kinase-like_dom_sf"/>
</dbReference>
<evidence type="ECO:0000256" key="2">
    <source>
        <dbReference type="ARBA" id="ARBA00022723"/>
    </source>
</evidence>
<dbReference type="GO" id="GO:0005737">
    <property type="term" value="C:cytoplasm"/>
    <property type="evidence" value="ECO:0007669"/>
    <property type="project" value="TreeGrafter"/>
</dbReference>
<dbReference type="Pfam" id="PF03328">
    <property type="entry name" value="HpcH_HpaI"/>
    <property type="match status" value="1"/>
</dbReference>
<evidence type="ECO:0000256" key="3">
    <source>
        <dbReference type="ARBA" id="ARBA00023239"/>
    </source>
</evidence>
<dbReference type="EMBL" id="QFMX01000184">
    <property type="protein sequence ID" value="PZO69096.1"/>
    <property type="molecule type" value="Genomic_DNA"/>
</dbReference>
<evidence type="ECO:0000259" key="4">
    <source>
        <dbReference type="Pfam" id="PF03328"/>
    </source>
</evidence>
<sequence length="116" mass="11462">YTAGVGDTACAVMVETATGLANCEAIAQTPGLHMIFVGPWDLALALGLSLDELLSLEGDASPLVRIAAACSAAGIRAGAFAGTPERGRALVALGFEVVAIATEDSLFAAGAASVLS</sequence>